<keyword evidence="5" id="KW-1185">Reference proteome</keyword>
<evidence type="ECO:0000313" key="4">
    <source>
        <dbReference type="EMBL" id="EFI92023.1"/>
    </source>
</evidence>
<accession>D8QJ52</accession>
<dbReference type="VEuPathDB" id="FungiDB:SCHCODRAFT_02517991"/>
<dbReference type="InParanoid" id="D8QJ52"/>
<dbReference type="RefSeq" id="XP_003026926.1">
    <property type="nucleotide sequence ID" value="XM_003026880.1"/>
</dbReference>
<dbReference type="GO" id="GO:0016491">
    <property type="term" value="F:oxidoreductase activity"/>
    <property type="evidence" value="ECO:0007669"/>
    <property type="project" value="UniProtKB-KW"/>
</dbReference>
<dbReference type="PANTHER" id="PTHR24320:SF282">
    <property type="entry name" value="WW DOMAIN-CONTAINING OXIDOREDUCTASE"/>
    <property type="match status" value="1"/>
</dbReference>
<comment type="similarity">
    <text evidence="1">Belongs to the short-chain dehydrogenases/reductases (SDR) family.</text>
</comment>
<dbReference type="SUPFAM" id="SSF51735">
    <property type="entry name" value="NAD(P)-binding Rossmann-fold domains"/>
    <property type="match status" value="1"/>
</dbReference>
<dbReference type="OMA" id="SDCKKTW"/>
<dbReference type="Gene3D" id="3.40.50.720">
    <property type="entry name" value="NAD(P)-binding Rossmann-like Domain"/>
    <property type="match status" value="1"/>
</dbReference>
<protein>
    <recommendedName>
        <fullName evidence="6">NAD(P)-binding protein</fullName>
    </recommendedName>
</protein>
<dbReference type="eggNOG" id="KOG1208">
    <property type="taxonomic scope" value="Eukaryota"/>
</dbReference>
<dbReference type="PANTHER" id="PTHR24320">
    <property type="entry name" value="RETINOL DEHYDROGENASE"/>
    <property type="match status" value="1"/>
</dbReference>
<gene>
    <name evidence="4" type="ORF">SCHCODRAFT_61781</name>
</gene>
<dbReference type="InterPro" id="IPR036291">
    <property type="entry name" value="NAD(P)-bd_dom_sf"/>
</dbReference>
<evidence type="ECO:0000256" key="1">
    <source>
        <dbReference type="ARBA" id="ARBA00006484"/>
    </source>
</evidence>
<dbReference type="Proteomes" id="UP000007431">
    <property type="component" value="Unassembled WGS sequence"/>
</dbReference>
<reference evidence="4 5" key="1">
    <citation type="journal article" date="2010" name="Nat. Biotechnol.">
        <title>Genome sequence of the model mushroom Schizophyllum commune.</title>
        <authorList>
            <person name="Ohm R.A."/>
            <person name="de Jong J.F."/>
            <person name="Lugones L.G."/>
            <person name="Aerts A."/>
            <person name="Kothe E."/>
            <person name="Stajich J.E."/>
            <person name="de Vries R.P."/>
            <person name="Record E."/>
            <person name="Levasseur A."/>
            <person name="Baker S.E."/>
            <person name="Bartholomew K.A."/>
            <person name="Coutinho P.M."/>
            <person name="Erdmann S."/>
            <person name="Fowler T.J."/>
            <person name="Gathman A.C."/>
            <person name="Lombard V."/>
            <person name="Henrissat B."/>
            <person name="Knabe N."/>
            <person name="Kuees U."/>
            <person name="Lilly W.W."/>
            <person name="Lindquist E."/>
            <person name="Lucas S."/>
            <person name="Magnuson J.K."/>
            <person name="Piumi F."/>
            <person name="Raudaskoski M."/>
            <person name="Salamov A."/>
            <person name="Schmutz J."/>
            <person name="Schwarze F.W.M.R."/>
            <person name="vanKuyk P.A."/>
            <person name="Horton J.S."/>
            <person name="Grigoriev I.V."/>
            <person name="Woesten H.A.B."/>
        </authorList>
    </citation>
    <scope>NUCLEOTIDE SEQUENCE [LARGE SCALE GENOMIC DNA]</scope>
    <source>
        <strain evidence="5">H4-8 / FGSC 9210</strain>
    </source>
</reference>
<dbReference type="InterPro" id="IPR002347">
    <property type="entry name" value="SDR_fam"/>
</dbReference>
<dbReference type="HOGENOM" id="CLU_010194_44_6_1"/>
<dbReference type="Pfam" id="PF00106">
    <property type="entry name" value="adh_short"/>
    <property type="match status" value="1"/>
</dbReference>
<dbReference type="EMBL" id="GL377314">
    <property type="protein sequence ID" value="EFI92023.1"/>
    <property type="molecule type" value="Genomic_DNA"/>
</dbReference>
<proteinExistence type="inferred from homology"/>
<name>D8QJ52_SCHCM</name>
<dbReference type="FunCoup" id="D8QJ52">
    <property type="interactions" value="180"/>
</dbReference>
<dbReference type="OrthoDB" id="191139at2759"/>
<sequence>MGQTWSECLPPPPTWTAADVPDLTGKIALVTGGNSGIGKETVRALLEHNATVYLAARDETKAKGAVDELKEATCKEARFLKLDLADLKAVKAAAEEFSRRECRLDILFNSAGVMMCPVELCTADGYDLQFGTNVLGHFYLTRLLLPALLASRRETGSPARVITTSSITHRIGRIDFATLRDSPRRRRKFTQTLYFQSKLGDILIATELQRRYSEQGLVSIPVNPGNLDSDLFRHLPQWAVKLFRPVLYPPPMGALTQLYAGTAPEAESLGGKYLQPWARLGKAQALAHDEQLAREVWAWCEEQVENL</sequence>
<keyword evidence="3" id="KW-0560">Oxidoreductase</keyword>
<dbReference type="PRINTS" id="PR00081">
    <property type="entry name" value="GDHRDH"/>
</dbReference>
<keyword evidence="2" id="KW-0521">NADP</keyword>
<dbReference type="AlphaFoldDB" id="D8QJ52"/>
<evidence type="ECO:0000313" key="5">
    <source>
        <dbReference type="Proteomes" id="UP000007431"/>
    </source>
</evidence>
<evidence type="ECO:0000256" key="2">
    <source>
        <dbReference type="ARBA" id="ARBA00022857"/>
    </source>
</evidence>
<organism evidence="5">
    <name type="scientific">Schizophyllum commune (strain H4-8 / FGSC 9210)</name>
    <name type="common">Split gill fungus</name>
    <dbReference type="NCBI Taxonomy" id="578458"/>
    <lineage>
        <taxon>Eukaryota</taxon>
        <taxon>Fungi</taxon>
        <taxon>Dikarya</taxon>
        <taxon>Basidiomycota</taxon>
        <taxon>Agaricomycotina</taxon>
        <taxon>Agaricomycetes</taxon>
        <taxon>Agaricomycetidae</taxon>
        <taxon>Agaricales</taxon>
        <taxon>Schizophyllaceae</taxon>
        <taxon>Schizophyllum</taxon>
    </lineage>
</organism>
<evidence type="ECO:0000256" key="3">
    <source>
        <dbReference type="ARBA" id="ARBA00023002"/>
    </source>
</evidence>
<dbReference type="KEGG" id="scm:SCHCO_02517991"/>
<dbReference type="GeneID" id="9593115"/>
<evidence type="ECO:0008006" key="6">
    <source>
        <dbReference type="Google" id="ProtNLM"/>
    </source>
</evidence>